<sequence length="214" mass="24022">MSSTMRTINDNKKSHQKSINPSKQTKKSDDSKKSLLHQPLPSPPPEDWVLFPGDIIVEQHSSISHTSTRKLGKTENAKQQMSPVPHHDHHVTENKAAASSRLEPRKPYRRSTCLKHMSAVNCTARCFDAKPLADPRMPPAPLPPRLSTPDLSDFEEDEFWSCCKSFSKSASNVRNDCTDTDEEGDGIWDEMDEKLTNAMAWQKRSRLVSGASTP</sequence>
<organism evidence="2 3">
    <name type="scientific">Lepraria finkii</name>
    <dbReference type="NCBI Taxonomy" id="1340010"/>
    <lineage>
        <taxon>Eukaryota</taxon>
        <taxon>Fungi</taxon>
        <taxon>Dikarya</taxon>
        <taxon>Ascomycota</taxon>
        <taxon>Pezizomycotina</taxon>
        <taxon>Lecanoromycetes</taxon>
        <taxon>OSLEUM clade</taxon>
        <taxon>Lecanoromycetidae</taxon>
        <taxon>Lecanorales</taxon>
        <taxon>Lecanorineae</taxon>
        <taxon>Stereocaulaceae</taxon>
        <taxon>Lepraria</taxon>
    </lineage>
</organism>
<dbReference type="EMBL" id="JBHFEH010000028">
    <property type="protein sequence ID" value="KAL2052270.1"/>
    <property type="molecule type" value="Genomic_DNA"/>
</dbReference>
<comment type="caution">
    <text evidence="2">The sequence shown here is derived from an EMBL/GenBank/DDBJ whole genome shotgun (WGS) entry which is preliminary data.</text>
</comment>
<feature type="region of interest" description="Disordered" evidence="1">
    <location>
        <begin position="1"/>
        <end position="107"/>
    </location>
</feature>
<evidence type="ECO:0000313" key="2">
    <source>
        <dbReference type="EMBL" id="KAL2052270.1"/>
    </source>
</evidence>
<keyword evidence="3" id="KW-1185">Reference proteome</keyword>
<name>A0ABR4B3G0_9LECA</name>
<dbReference type="Proteomes" id="UP001590951">
    <property type="component" value="Unassembled WGS sequence"/>
</dbReference>
<accession>A0ABR4B3G0</accession>
<protein>
    <submittedName>
        <fullName evidence="2">Uncharacterized protein</fullName>
    </submittedName>
</protein>
<gene>
    <name evidence="2" type="ORF">ABVK25_007429</name>
</gene>
<proteinExistence type="predicted"/>
<evidence type="ECO:0000313" key="3">
    <source>
        <dbReference type="Proteomes" id="UP001590951"/>
    </source>
</evidence>
<evidence type="ECO:0000256" key="1">
    <source>
        <dbReference type="SAM" id="MobiDB-lite"/>
    </source>
</evidence>
<reference evidence="2 3" key="1">
    <citation type="submission" date="2024-09" db="EMBL/GenBank/DDBJ databases">
        <title>Rethinking Asexuality: The Enigmatic Case of Functional Sexual Genes in Lepraria (Stereocaulaceae).</title>
        <authorList>
            <person name="Doellman M."/>
            <person name="Sun Y."/>
            <person name="Barcenas-Pena A."/>
            <person name="Lumbsch H.T."/>
            <person name="Grewe F."/>
        </authorList>
    </citation>
    <scope>NUCLEOTIDE SEQUENCE [LARGE SCALE GENOMIC DNA]</scope>
    <source>
        <strain evidence="2 3">Grewe 0041</strain>
    </source>
</reference>